<evidence type="ECO:0000313" key="1">
    <source>
        <dbReference type="EMBL" id="MCP2732625.1"/>
    </source>
</evidence>
<protein>
    <submittedName>
        <fullName evidence="1">DUF3553 domain-containing protein</fullName>
    </submittedName>
</protein>
<dbReference type="EMBL" id="JAMZMM010000698">
    <property type="protein sequence ID" value="MCP2732625.1"/>
    <property type="molecule type" value="Genomic_DNA"/>
</dbReference>
<dbReference type="RefSeq" id="WP_254015329.1">
    <property type="nucleotide sequence ID" value="NZ_JAMZMM010000698.1"/>
</dbReference>
<dbReference type="AlphaFoldDB" id="A0AAE3GXY7"/>
<sequence length="224" mass="24686">MMTKKWSKGERVIHATKPEWGHGEVLEAQSAQQDGKPCQRLVVKFTRAGTKTVSTAFADLRTAEESPFLAAAAREAAEEASRAVTGATNGKVREESGEDMLDTALDAALRDPIEMMTRLPDSVTDPCLSLRKRAQAAVSLYKFGESPAGLLDWAAVQTGLKDPMSKFNRHQLEDFFVRLNIVRDAHLKKLLKDVRKQEPAVINERIATASLAGQQAMRRADIGR</sequence>
<dbReference type="Pfam" id="PF12073">
    <property type="entry name" value="DUF3553"/>
    <property type="match status" value="1"/>
</dbReference>
<comment type="caution">
    <text evidence="1">The sequence shown here is derived from an EMBL/GenBank/DDBJ whole genome shotgun (WGS) entry which is preliminary data.</text>
</comment>
<organism evidence="1 2">
    <name type="scientific">Limnofasciculus baicalensis BBK-W-15</name>
    <dbReference type="NCBI Taxonomy" id="2699891"/>
    <lineage>
        <taxon>Bacteria</taxon>
        <taxon>Bacillati</taxon>
        <taxon>Cyanobacteriota</taxon>
        <taxon>Cyanophyceae</taxon>
        <taxon>Coleofasciculales</taxon>
        <taxon>Coleofasciculaceae</taxon>
        <taxon>Limnofasciculus</taxon>
        <taxon>Limnofasciculus baicalensis</taxon>
    </lineage>
</organism>
<reference evidence="1" key="1">
    <citation type="submission" date="2022-06" db="EMBL/GenBank/DDBJ databases">
        <title>New cyanobacteria of genus Symplocastrum in benthos of Lake Baikal.</title>
        <authorList>
            <person name="Sorokovikova E."/>
            <person name="Tikhonova I."/>
            <person name="Krasnopeev A."/>
            <person name="Evseev P."/>
            <person name="Gladkikh A."/>
            <person name="Belykh O."/>
        </authorList>
    </citation>
    <scope>NUCLEOTIDE SEQUENCE</scope>
    <source>
        <strain evidence="1">BBK-W-15</strain>
    </source>
</reference>
<proteinExistence type="predicted"/>
<accession>A0AAE3GXY7</accession>
<gene>
    <name evidence="1" type="ORF">NJ959_29780</name>
</gene>
<name>A0AAE3GXY7_9CYAN</name>
<evidence type="ECO:0000313" key="2">
    <source>
        <dbReference type="Proteomes" id="UP001204953"/>
    </source>
</evidence>
<keyword evidence="2" id="KW-1185">Reference proteome</keyword>
<dbReference type="InterPro" id="IPR021938">
    <property type="entry name" value="DUF3553"/>
</dbReference>
<dbReference type="Proteomes" id="UP001204953">
    <property type="component" value="Unassembled WGS sequence"/>
</dbReference>